<reference evidence="1" key="1">
    <citation type="submission" date="2020-02" db="EMBL/GenBank/DDBJ databases">
        <authorList>
            <person name="Meier V. D."/>
        </authorList>
    </citation>
    <scope>NUCLEOTIDE SEQUENCE</scope>
    <source>
        <strain evidence="1">AVDCRST_MAG58</strain>
    </source>
</reference>
<evidence type="ECO:0000313" key="1">
    <source>
        <dbReference type="EMBL" id="CAA9466497.1"/>
    </source>
</evidence>
<protein>
    <submittedName>
        <fullName evidence="1">Uncharacterized protein</fullName>
    </submittedName>
</protein>
<dbReference type="EMBL" id="CADCVF010000072">
    <property type="protein sequence ID" value="CAA9466497.1"/>
    <property type="molecule type" value="Genomic_DNA"/>
</dbReference>
<sequence length="127" mass="14227">CEKGQGNGSIESEASVRRAPAPLACSPGLFSAWWDCCSRRSILWPSTRSTRSWQSLNRCRRAKQRPGYAPGSSSQNSAWVRCWSFCSQTDGCRALAGGGSCGSVCWRSRWQRPWRRSLRGDQHRFGP</sequence>
<feature type="non-terminal residue" evidence="1">
    <location>
        <position position="1"/>
    </location>
</feature>
<name>A0A6J4RB95_9ACTN</name>
<proteinExistence type="predicted"/>
<feature type="non-terminal residue" evidence="1">
    <location>
        <position position="127"/>
    </location>
</feature>
<dbReference type="AlphaFoldDB" id="A0A6J4RB95"/>
<accession>A0A6J4RB95</accession>
<gene>
    <name evidence="1" type="ORF">AVDCRST_MAG58-3551</name>
</gene>
<organism evidence="1">
    <name type="scientific">uncultured Rubrobacteraceae bacterium</name>
    <dbReference type="NCBI Taxonomy" id="349277"/>
    <lineage>
        <taxon>Bacteria</taxon>
        <taxon>Bacillati</taxon>
        <taxon>Actinomycetota</taxon>
        <taxon>Rubrobacteria</taxon>
        <taxon>Rubrobacterales</taxon>
        <taxon>Rubrobacteraceae</taxon>
        <taxon>environmental samples</taxon>
    </lineage>
</organism>